<evidence type="ECO:0000256" key="1">
    <source>
        <dbReference type="PROSITE-ProRule" id="PRU00135"/>
    </source>
</evidence>
<evidence type="ECO:0000313" key="4">
    <source>
        <dbReference type="Proteomes" id="UP001176940"/>
    </source>
</evidence>
<reference evidence="3" key="1">
    <citation type="submission" date="2023-07" db="EMBL/GenBank/DDBJ databases">
        <authorList>
            <person name="Stuckert A."/>
        </authorList>
    </citation>
    <scope>NUCLEOTIDE SEQUENCE</scope>
</reference>
<keyword evidence="4" id="KW-1185">Reference proteome</keyword>
<dbReference type="CDD" id="cd06224">
    <property type="entry name" value="REM"/>
    <property type="match status" value="1"/>
</dbReference>
<dbReference type="SUPFAM" id="SSF48366">
    <property type="entry name" value="Ras GEF"/>
    <property type="match status" value="1"/>
</dbReference>
<dbReference type="InterPro" id="IPR029899">
    <property type="entry name" value="KNDC1"/>
</dbReference>
<accession>A0ABN9LZ04</accession>
<dbReference type="InterPro" id="IPR000651">
    <property type="entry name" value="Ras-like_Gua-exchang_fac_N"/>
</dbReference>
<dbReference type="PANTHER" id="PTHR21560:SF0">
    <property type="entry name" value="KINASE NON-CATALYTIC C-LOBE DOMAIN-CONTAINING PROTEIN 1"/>
    <property type="match status" value="1"/>
</dbReference>
<dbReference type="Pfam" id="PF00618">
    <property type="entry name" value="RasGEF_N"/>
    <property type="match status" value="1"/>
</dbReference>
<protein>
    <recommendedName>
        <fullName evidence="2">N-terminal Ras-GEF domain-containing protein</fullName>
    </recommendedName>
</protein>
<organism evidence="3 4">
    <name type="scientific">Ranitomeya imitator</name>
    <name type="common">mimic poison frog</name>
    <dbReference type="NCBI Taxonomy" id="111125"/>
    <lineage>
        <taxon>Eukaryota</taxon>
        <taxon>Metazoa</taxon>
        <taxon>Chordata</taxon>
        <taxon>Craniata</taxon>
        <taxon>Vertebrata</taxon>
        <taxon>Euteleostomi</taxon>
        <taxon>Amphibia</taxon>
        <taxon>Batrachia</taxon>
        <taxon>Anura</taxon>
        <taxon>Neobatrachia</taxon>
        <taxon>Hyloidea</taxon>
        <taxon>Dendrobatidae</taxon>
        <taxon>Dendrobatinae</taxon>
        <taxon>Ranitomeya</taxon>
    </lineage>
</organism>
<feature type="domain" description="N-terminal Ras-GEF" evidence="2">
    <location>
        <begin position="48"/>
        <end position="174"/>
    </location>
</feature>
<sequence>VSYAEQWGLESRDLPTVANLASLPSLSSSEIDAFLLMYNEKSHKRDHTSKNLQAGTPLGLLVHLYSRNAVVDGYVQQFFYTFRYFCCQEDLLQFLVDRINSTLPREDTDPSCMDAKIYHRSLVLLQAWIEECWHIDFSMNPDLLDKIEDLTNSQGCGVGKPNLRLLNFHDSDSTKMDHDSDSTALDLQTVTDIGNNSGDSALDPVLPRDERGDYLLSLLQELSCKKCTISSPTLSSERRDDTKSLHSLCTKFSEDNVSRKDRILQTFGCVLSFLRIIVTPCLQVYYYMLYVLDCTGGLYDGSGGLLGRSPSGFCNPHLQGRYLVIPSYIREILQGTCLRLS</sequence>
<evidence type="ECO:0000259" key="2">
    <source>
        <dbReference type="PROSITE" id="PS50212"/>
    </source>
</evidence>
<keyword evidence="1" id="KW-0344">Guanine-nucleotide releasing factor</keyword>
<dbReference type="EMBL" id="CAUEEQ010033501">
    <property type="protein sequence ID" value="CAJ0951607.1"/>
    <property type="molecule type" value="Genomic_DNA"/>
</dbReference>
<gene>
    <name evidence="3" type="ORF">RIMI_LOCUS13517713</name>
</gene>
<comment type="caution">
    <text evidence="3">The sequence shown here is derived from an EMBL/GenBank/DDBJ whole genome shotgun (WGS) entry which is preliminary data.</text>
</comment>
<dbReference type="InterPro" id="IPR023578">
    <property type="entry name" value="Ras_GEF_dom_sf"/>
</dbReference>
<name>A0ABN9LZ04_9NEOB</name>
<dbReference type="PROSITE" id="PS50212">
    <property type="entry name" value="RASGEF_NTER"/>
    <property type="match status" value="1"/>
</dbReference>
<feature type="non-terminal residue" evidence="3">
    <location>
        <position position="1"/>
    </location>
</feature>
<dbReference type="Gene3D" id="1.20.870.10">
    <property type="entry name" value="Son of sevenless (SoS) protein Chain: S domain 1"/>
    <property type="match status" value="1"/>
</dbReference>
<dbReference type="PANTHER" id="PTHR21560">
    <property type="entry name" value="VERY KIND PROTEIN"/>
    <property type="match status" value="1"/>
</dbReference>
<evidence type="ECO:0000313" key="3">
    <source>
        <dbReference type="EMBL" id="CAJ0951607.1"/>
    </source>
</evidence>
<proteinExistence type="predicted"/>
<dbReference type="Proteomes" id="UP001176940">
    <property type="component" value="Unassembled WGS sequence"/>
</dbReference>